<dbReference type="GO" id="GO:0006355">
    <property type="term" value="P:regulation of DNA-templated transcription"/>
    <property type="evidence" value="ECO:0007669"/>
    <property type="project" value="InterPro"/>
</dbReference>
<dbReference type="SUPFAM" id="SSF46894">
    <property type="entry name" value="C-terminal effector domain of the bipartite response regulators"/>
    <property type="match status" value="1"/>
</dbReference>
<dbReference type="SMART" id="SM01043">
    <property type="entry name" value="BTAD"/>
    <property type="match status" value="1"/>
</dbReference>
<organism evidence="1 2">
    <name type="scientific">Capsulimonas corticalis</name>
    <dbReference type="NCBI Taxonomy" id="2219043"/>
    <lineage>
        <taxon>Bacteria</taxon>
        <taxon>Bacillati</taxon>
        <taxon>Armatimonadota</taxon>
        <taxon>Armatimonadia</taxon>
        <taxon>Capsulimonadales</taxon>
        <taxon>Capsulimonadaceae</taxon>
        <taxon>Capsulimonas</taxon>
    </lineage>
</organism>
<dbReference type="RefSeq" id="WP_218025803.1">
    <property type="nucleotide sequence ID" value="NZ_AP025739.1"/>
</dbReference>
<proteinExistence type="predicted"/>
<accession>A0A402D7A1</accession>
<dbReference type="Pfam" id="PF03704">
    <property type="entry name" value="BTAD"/>
    <property type="match status" value="1"/>
</dbReference>
<dbReference type="GO" id="GO:0003677">
    <property type="term" value="F:DNA binding"/>
    <property type="evidence" value="ECO:0007669"/>
    <property type="project" value="InterPro"/>
</dbReference>
<evidence type="ECO:0000313" key="1">
    <source>
        <dbReference type="EMBL" id="BDI32001.1"/>
    </source>
</evidence>
<dbReference type="InterPro" id="IPR003593">
    <property type="entry name" value="AAA+_ATPase"/>
</dbReference>
<dbReference type="InterPro" id="IPR016032">
    <property type="entry name" value="Sig_transdc_resp-reg_C-effctor"/>
</dbReference>
<dbReference type="KEGG" id="ccot:CCAX7_40520"/>
<dbReference type="Pfam" id="PF13424">
    <property type="entry name" value="TPR_12"/>
    <property type="match status" value="2"/>
</dbReference>
<dbReference type="PANTHER" id="PTHR47691:SF3">
    <property type="entry name" value="HTH-TYPE TRANSCRIPTIONAL REGULATOR RV0890C-RELATED"/>
    <property type="match status" value="1"/>
</dbReference>
<protein>
    <submittedName>
        <fullName evidence="1">Uncharacterized protein</fullName>
    </submittedName>
</protein>
<dbReference type="Pfam" id="PF13401">
    <property type="entry name" value="AAA_22"/>
    <property type="match status" value="1"/>
</dbReference>
<dbReference type="InterPro" id="IPR011990">
    <property type="entry name" value="TPR-like_helical_dom_sf"/>
</dbReference>
<dbReference type="InterPro" id="IPR027417">
    <property type="entry name" value="P-loop_NTPase"/>
</dbReference>
<dbReference type="PROSITE" id="PS50005">
    <property type="entry name" value="TPR"/>
    <property type="match status" value="1"/>
</dbReference>
<dbReference type="Gene3D" id="3.40.50.300">
    <property type="entry name" value="P-loop containing nucleotide triphosphate hydrolases"/>
    <property type="match status" value="1"/>
</dbReference>
<name>A0A402D7A1_9BACT</name>
<dbReference type="Proteomes" id="UP000287394">
    <property type="component" value="Chromosome"/>
</dbReference>
<dbReference type="Gene3D" id="1.10.10.10">
    <property type="entry name" value="Winged helix-like DNA-binding domain superfamily/Winged helix DNA-binding domain"/>
    <property type="match status" value="1"/>
</dbReference>
<dbReference type="Gene3D" id="1.25.40.10">
    <property type="entry name" value="Tetratricopeptide repeat domain"/>
    <property type="match status" value="2"/>
</dbReference>
<dbReference type="SUPFAM" id="SSF52540">
    <property type="entry name" value="P-loop containing nucleoside triphosphate hydrolases"/>
    <property type="match status" value="1"/>
</dbReference>
<dbReference type="InterPro" id="IPR005158">
    <property type="entry name" value="BTAD"/>
</dbReference>
<sequence length="1013" mass="111403">METERQAGGPDIWRIELFGGLTASRGDRKIERFPTQKVGALLAMLAFYPRQRHTREELIDMLWPDADLTAARNRLSQALVWLRPQLEPEGVERGSVLIADRVNISLTPSTFTTDTADFEALVKDGQRENGAEARIDILSRAVGLYQGPLLSGYYQDWILDERQRLLDAFLLTLRSLVSLHERAGDSELALTYARKALAADPLQEEAHADVIRLLAESGQSAAALRQFQELKRVLDKELAEEPSPATLALVDRIKQNASTPVAAPIAAPIRTAPLPAPLTRLFGRDEEIERVRQTLISGGARLVTLIGPGGSGKTRLALAAGARVEQDRSGSVVFVALADLDAAPMILAAIAAALRLPADTAGALLDQVMEALAARPFLLILDNLEHLVGGAGSLVRDLLERVSSLTILATSRQRLGLEFEREIAVPPLHIPTGSADPQELLESASVQLFVDRARAVNPDFGVTAANAVAVAQVCERLEGIPLAIELCAAWAQTLTPAQMLEKLERRFDLLVSRRSDITPRHRTLRAALEYSYLQLPSDLQLVYKSVSVFRGSWSLEASESILAGASEQAAASGSSGGLWPALRALTELRERSLIVAEETDTAMRFRMLESLREFASEQLSYAERAALRRAHALCFLQMSEQANSRVAGSDQDRWLATLDLEQENLRAALSWSLETEESNVGLRLAGAMGGYWSVRGTLQEGVDWLERLLALPAHHIDPDVQAKAWSILGYLLWSQGDFAYARTAHEQALELRRGIADEAGVAESLYHLGITAYREEDFPSAKSFLEESLANSQARGDRSGIARVLLNLGNIAYERLQYQEARDFIQQSLEIEQQLGNRRRSANALHNLGLIARDNREYELAETLIQEALAVNRSMLDNYSIANTLANLGAVAAFQGQSERARRLLAEGLKLAYEIGNKHIIAYYLFPMGMLEAESERWANSVYLLSAARRVFEQIGSALGAMDAPRFENTLADARAHLDDAAFHSAWSRGQSEALGRIVMDALAYSLDERSNP</sequence>
<dbReference type="PANTHER" id="PTHR47691">
    <property type="entry name" value="REGULATOR-RELATED"/>
    <property type="match status" value="1"/>
</dbReference>
<dbReference type="InterPro" id="IPR036388">
    <property type="entry name" value="WH-like_DNA-bd_sf"/>
</dbReference>
<gene>
    <name evidence="1" type="ORF">CCAX7_40520</name>
</gene>
<dbReference type="AlphaFoldDB" id="A0A402D7A1"/>
<dbReference type="SUPFAM" id="SSF48452">
    <property type="entry name" value="TPR-like"/>
    <property type="match status" value="3"/>
</dbReference>
<dbReference type="SMART" id="SM00382">
    <property type="entry name" value="AAA"/>
    <property type="match status" value="1"/>
</dbReference>
<dbReference type="SMART" id="SM00028">
    <property type="entry name" value="TPR"/>
    <property type="match status" value="6"/>
</dbReference>
<dbReference type="GO" id="GO:0016887">
    <property type="term" value="F:ATP hydrolysis activity"/>
    <property type="evidence" value="ECO:0007669"/>
    <property type="project" value="InterPro"/>
</dbReference>
<keyword evidence="2" id="KW-1185">Reference proteome</keyword>
<dbReference type="PRINTS" id="PR00364">
    <property type="entry name" value="DISEASERSIST"/>
</dbReference>
<reference evidence="1 2" key="1">
    <citation type="journal article" date="2019" name="Int. J. Syst. Evol. Microbiol.">
        <title>Capsulimonas corticalis gen. nov., sp. nov., an aerobic capsulated bacterium, of a novel bacterial order, Capsulimonadales ord. nov., of the class Armatimonadia of the phylum Armatimonadetes.</title>
        <authorList>
            <person name="Li J."/>
            <person name="Kudo C."/>
            <person name="Tonouchi A."/>
        </authorList>
    </citation>
    <scope>NUCLEOTIDE SEQUENCE [LARGE SCALE GENOMIC DNA]</scope>
    <source>
        <strain evidence="1 2">AX-7</strain>
    </source>
</reference>
<dbReference type="InterPro" id="IPR049945">
    <property type="entry name" value="AAA_22"/>
</dbReference>
<dbReference type="InterPro" id="IPR019734">
    <property type="entry name" value="TPR_rpt"/>
</dbReference>
<evidence type="ECO:0000313" key="2">
    <source>
        <dbReference type="Proteomes" id="UP000287394"/>
    </source>
</evidence>
<dbReference type="EMBL" id="AP025739">
    <property type="protein sequence ID" value="BDI32001.1"/>
    <property type="molecule type" value="Genomic_DNA"/>
</dbReference>